<evidence type="ECO:0000313" key="5">
    <source>
        <dbReference type="EMBL" id="PAY24663.1"/>
    </source>
</evidence>
<dbReference type="GO" id="GO:0008253">
    <property type="term" value="F:5'-nucleotidase activity"/>
    <property type="evidence" value="ECO:0007669"/>
    <property type="project" value="TreeGrafter"/>
</dbReference>
<sequence length="598" mass="62708">MRQQSSWDDMNSSLVGTRVWSGSPSPADHHGPGSPSLRRTAIVTLVIVAIGALVLTLAGTPLAGARTGESGRPWTPSEETQSVRILGIGEFSGALTRPVGFQGQLRDGSGNVRPAGGGAHLAATVGKLRDQAGDAMLLATGDSIGGTAPEAALLGDRPTIEFFNRLGVDGAGVGRRELEKGADHVRSLVRPGCRTEQDCRVDPPLPPFRGAAFPFLASNVFPSPDAAPTFPFAIHRIGDVRVGVVAVTLPSDSAPETTTRLADPVKAVNETVEALQFLGVEAIVGLVQSTTVHGNLDPGACPDELTELDLVKRLDPAVDALIVGASGGPATCRVRDAENDERVVVAPASHGRSVTVVDLAVDPATGDVIRPQTSAFNQTVNLDIEPDPGTEELVRQAGAAAAPAARTPLGSATETIPRRMDANGESPLADVIADCQLHATRGRGAQLALSNPDSLRTDLPQGPLDYATLHTVQPYGDRLYLVTVTGEELQAAFDHFADDIGDNGPAVSSNVSYTVDARRPVGARVTELRVDDEPVDPAREYTVVVNEFLASPEFNGSPLAERGDRREAGLTDIDALLRYVEDEGPLSAPEPGRVRVVR</sequence>
<dbReference type="Gene3D" id="3.90.780.10">
    <property type="entry name" value="5'-Nucleotidase, C-terminal domain"/>
    <property type="match status" value="1"/>
</dbReference>
<feature type="domain" description="5'-Nucleotidase C-terminal" evidence="4">
    <location>
        <begin position="410"/>
        <end position="551"/>
    </location>
</feature>
<dbReference type="InterPro" id="IPR036907">
    <property type="entry name" value="5'-Nucleotdase_C_sf"/>
</dbReference>
<dbReference type="PRINTS" id="PR01607">
    <property type="entry name" value="APYRASEFAMLY"/>
</dbReference>
<dbReference type="Pfam" id="PF02872">
    <property type="entry name" value="5_nucleotid_C"/>
    <property type="match status" value="1"/>
</dbReference>
<dbReference type="OrthoDB" id="1016457at2"/>
<reference evidence="6" key="1">
    <citation type="submission" date="2017-09" db="EMBL/GenBank/DDBJ databases">
        <authorList>
            <person name="Zhang Y."/>
            <person name="Huang X."/>
            <person name="Liu J."/>
            <person name="Lu L."/>
            <person name="Peng K."/>
        </authorList>
    </citation>
    <scope>NUCLEOTIDE SEQUENCE [LARGE SCALE GENOMIC DNA]</scope>
    <source>
        <strain evidence="6">S-XJ-1</strain>
    </source>
</reference>
<evidence type="ECO:0000256" key="2">
    <source>
        <dbReference type="SAM" id="MobiDB-lite"/>
    </source>
</evidence>
<feature type="compositionally biased region" description="Polar residues" evidence="2">
    <location>
        <begin position="1"/>
        <end position="24"/>
    </location>
</feature>
<keyword evidence="1" id="KW-0547">Nucleotide-binding</keyword>
<dbReference type="PANTHER" id="PTHR11575">
    <property type="entry name" value="5'-NUCLEOTIDASE-RELATED"/>
    <property type="match status" value="1"/>
</dbReference>
<evidence type="ECO:0000256" key="1">
    <source>
        <dbReference type="RuleBase" id="RU362119"/>
    </source>
</evidence>
<keyword evidence="3" id="KW-1133">Transmembrane helix</keyword>
<dbReference type="GO" id="GO:0030288">
    <property type="term" value="C:outer membrane-bounded periplasmic space"/>
    <property type="evidence" value="ECO:0007669"/>
    <property type="project" value="TreeGrafter"/>
</dbReference>
<proteinExistence type="inferred from homology"/>
<dbReference type="InterPro" id="IPR006179">
    <property type="entry name" value="5_nucleotidase/apyrase"/>
</dbReference>
<dbReference type="SUPFAM" id="SSF56300">
    <property type="entry name" value="Metallo-dependent phosphatases"/>
    <property type="match status" value="1"/>
</dbReference>
<dbReference type="PANTHER" id="PTHR11575:SF24">
    <property type="entry name" value="5'-NUCLEOTIDASE"/>
    <property type="match status" value="1"/>
</dbReference>
<evidence type="ECO:0000256" key="3">
    <source>
        <dbReference type="SAM" id="Phobius"/>
    </source>
</evidence>
<dbReference type="Gene3D" id="3.60.21.10">
    <property type="match status" value="1"/>
</dbReference>
<dbReference type="GO" id="GO:0009166">
    <property type="term" value="P:nucleotide catabolic process"/>
    <property type="evidence" value="ECO:0007669"/>
    <property type="project" value="InterPro"/>
</dbReference>
<dbReference type="EMBL" id="NTGA01000004">
    <property type="protein sequence ID" value="PAY24663.1"/>
    <property type="molecule type" value="Genomic_DNA"/>
</dbReference>
<keyword evidence="6" id="KW-1185">Reference proteome</keyword>
<accession>A0A2A2WUE2</accession>
<dbReference type="InterPro" id="IPR029052">
    <property type="entry name" value="Metallo-depent_PP-like"/>
</dbReference>
<dbReference type="AlphaFoldDB" id="A0A2A2WUE2"/>
<dbReference type="RefSeq" id="WP_095717123.1">
    <property type="nucleotide sequence ID" value="NZ_NTGA01000004.1"/>
</dbReference>
<feature type="region of interest" description="Disordered" evidence="2">
    <location>
        <begin position="1"/>
        <end position="35"/>
    </location>
</feature>
<name>A0A2A2WUE2_9ACTN</name>
<keyword evidence="1" id="KW-0378">Hydrolase</keyword>
<dbReference type="Proteomes" id="UP000218810">
    <property type="component" value="Unassembled WGS sequence"/>
</dbReference>
<dbReference type="GO" id="GO:0000166">
    <property type="term" value="F:nucleotide binding"/>
    <property type="evidence" value="ECO:0007669"/>
    <property type="project" value="UniProtKB-KW"/>
</dbReference>
<keyword evidence="3" id="KW-0812">Transmembrane</keyword>
<protein>
    <submittedName>
        <fullName evidence="5">Bifunctional metallophosphatase/5'-nucleotidase</fullName>
    </submittedName>
</protein>
<dbReference type="InterPro" id="IPR008334">
    <property type="entry name" value="5'-Nucleotdase_C"/>
</dbReference>
<comment type="similarity">
    <text evidence="1">Belongs to the 5'-nucleotidase family.</text>
</comment>
<organism evidence="5 6">
    <name type="scientific">Dietzia natronolimnaea</name>
    <dbReference type="NCBI Taxonomy" id="161920"/>
    <lineage>
        <taxon>Bacteria</taxon>
        <taxon>Bacillati</taxon>
        <taxon>Actinomycetota</taxon>
        <taxon>Actinomycetes</taxon>
        <taxon>Mycobacteriales</taxon>
        <taxon>Dietziaceae</taxon>
        <taxon>Dietzia</taxon>
    </lineage>
</organism>
<evidence type="ECO:0000313" key="6">
    <source>
        <dbReference type="Proteomes" id="UP000218810"/>
    </source>
</evidence>
<evidence type="ECO:0000259" key="4">
    <source>
        <dbReference type="Pfam" id="PF02872"/>
    </source>
</evidence>
<dbReference type="GO" id="GO:0008768">
    <property type="term" value="F:UDP-sugar diphosphatase activity"/>
    <property type="evidence" value="ECO:0007669"/>
    <property type="project" value="TreeGrafter"/>
</dbReference>
<dbReference type="SUPFAM" id="SSF55816">
    <property type="entry name" value="5'-nucleotidase (syn. UDP-sugar hydrolase), C-terminal domain"/>
    <property type="match status" value="1"/>
</dbReference>
<gene>
    <name evidence="5" type="ORF">CEY15_02395</name>
</gene>
<keyword evidence="3" id="KW-0472">Membrane</keyword>
<comment type="caution">
    <text evidence="5">The sequence shown here is derived from an EMBL/GenBank/DDBJ whole genome shotgun (WGS) entry which is preliminary data.</text>
</comment>
<feature type="transmembrane region" description="Helical" evidence="3">
    <location>
        <begin position="42"/>
        <end position="63"/>
    </location>
</feature>